<organism evidence="2 3">
    <name type="scientific">Halobacillus shinanisalinarum</name>
    <dbReference type="NCBI Taxonomy" id="2932258"/>
    <lineage>
        <taxon>Bacteria</taxon>
        <taxon>Bacillati</taxon>
        <taxon>Bacillota</taxon>
        <taxon>Bacilli</taxon>
        <taxon>Bacillales</taxon>
        <taxon>Bacillaceae</taxon>
        <taxon>Halobacillus</taxon>
    </lineage>
</organism>
<accession>A0ABY4GXL2</accession>
<feature type="transmembrane region" description="Helical" evidence="1">
    <location>
        <begin position="30"/>
        <end position="48"/>
    </location>
</feature>
<evidence type="ECO:0000313" key="3">
    <source>
        <dbReference type="Proteomes" id="UP000831880"/>
    </source>
</evidence>
<reference evidence="2 3" key="1">
    <citation type="submission" date="2022-04" db="EMBL/GenBank/DDBJ databases">
        <title>Halobacillus sp. isolated from saltern.</title>
        <authorList>
            <person name="Won M."/>
            <person name="Lee C.-M."/>
            <person name="Woen H.-Y."/>
            <person name="Kwon S.-W."/>
        </authorList>
    </citation>
    <scope>NUCLEOTIDE SEQUENCE [LARGE SCALE GENOMIC DNA]</scope>
    <source>
        <strain evidence="2 3">SSTM10-2</strain>
    </source>
</reference>
<proteinExistence type="predicted"/>
<keyword evidence="1" id="KW-0812">Transmembrane</keyword>
<dbReference type="Proteomes" id="UP000831880">
    <property type="component" value="Chromosome"/>
</dbReference>
<dbReference type="EMBL" id="CP095074">
    <property type="protein sequence ID" value="UOQ92746.1"/>
    <property type="molecule type" value="Genomic_DNA"/>
</dbReference>
<feature type="transmembrane region" description="Helical" evidence="1">
    <location>
        <begin position="60"/>
        <end position="80"/>
    </location>
</feature>
<keyword evidence="3" id="KW-1185">Reference proteome</keyword>
<feature type="transmembrane region" description="Helical" evidence="1">
    <location>
        <begin position="7"/>
        <end position="24"/>
    </location>
</feature>
<evidence type="ECO:0000256" key="1">
    <source>
        <dbReference type="SAM" id="Phobius"/>
    </source>
</evidence>
<keyword evidence="1" id="KW-1133">Transmembrane helix</keyword>
<gene>
    <name evidence="2" type="ORF">MUO14_20375</name>
</gene>
<name>A0ABY4GXL2_9BACI</name>
<sequence>MGKRSFNVSGWILLLGMVVLWIRFGYTDWQLLLLPATYLCFSIGNGKVKKLKSLSVSQIIILVSSFIISVAIAFGLIQLANYLIYDVFHLQGILKTLSEWLAVILSLFPAVIVFSSVINKIDDSLKEKYNDSHTKTSECDGLKMEVNKMLKSMTEMQTFKALRKRYGLSLVDAKNIVDSVK</sequence>
<keyword evidence="1" id="KW-0472">Membrane</keyword>
<dbReference type="RefSeq" id="WP_244752352.1">
    <property type="nucleotide sequence ID" value="NZ_CP095074.1"/>
</dbReference>
<protein>
    <submittedName>
        <fullName evidence="2">Disulfide bond formation protein DsbD</fullName>
    </submittedName>
</protein>
<feature type="transmembrane region" description="Helical" evidence="1">
    <location>
        <begin position="100"/>
        <end position="118"/>
    </location>
</feature>
<evidence type="ECO:0000313" key="2">
    <source>
        <dbReference type="EMBL" id="UOQ92746.1"/>
    </source>
</evidence>